<dbReference type="PROSITE" id="PS00356">
    <property type="entry name" value="HTH_LACI_1"/>
    <property type="match status" value="1"/>
</dbReference>
<reference evidence="5 6" key="1">
    <citation type="journal article" date="2014" name="Int. J. Syst. Evol. Microbiol.">
        <title>Brachybacterium ginsengisoli sp. nov., isolated from soil of a ginseng field.</title>
        <authorList>
            <person name="Hoang V.A."/>
            <person name="Kim Y.J."/>
            <person name="Nguyen N.L."/>
            <person name="Yang D.C."/>
        </authorList>
    </citation>
    <scope>NUCLEOTIDE SEQUENCE [LARGE SCALE GENOMIC DNA]</scope>
    <source>
        <strain evidence="5 6">DCY80</strain>
    </source>
</reference>
<keyword evidence="2" id="KW-0238">DNA-binding</keyword>
<feature type="domain" description="HTH lacI-type" evidence="4">
    <location>
        <begin position="8"/>
        <end position="62"/>
    </location>
</feature>
<evidence type="ECO:0000256" key="1">
    <source>
        <dbReference type="ARBA" id="ARBA00023015"/>
    </source>
</evidence>
<dbReference type="InterPro" id="IPR028082">
    <property type="entry name" value="Peripla_BP_I"/>
</dbReference>
<dbReference type="PANTHER" id="PTHR30146:SF109">
    <property type="entry name" value="HTH-TYPE TRANSCRIPTIONAL REGULATOR GALS"/>
    <property type="match status" value="1"/>
</dbReference>
<dbReference type="InterPro" id="IPR000843">
    <property type="entry name" value="HTH_LacI"/>
</dbReference>
<keyword evidence="6" id="KW-1185">Reference proteome</keyword>
<dbReference type="SUPFAM" id="SSF47413">
    <property type="entry name" value="lambda repressor-like DNA-binding domains"/>
    <property type="match status" value="1"/>
</dbReference>
<dbReference type="InterPro" id="IPR046335">
    <property type="entry name" value="LacI/GalR-like_sensor"/>
</dbReference>
<dbReference type="CDD" id="cd01392">
    <property type="entry name" value="HTH_LacI"/>
    <property type="match status" value="1"/>
</dbReference>
<dbReference type="AlphaFoldDB" id="A0A291H2D2"/>
<dbReference type="KEGG" id="bgg:CFK41_07000"/>
<name>A0A291H2D2_9MICO</name>
<dbReference type="GO" id="GO:0003700">
    <property type="term" value="F:DNA-binding transcription factor activity"/>
    <property type="evidence" value="ECO:0007669"/>
    <property type="project" value="TreeGrafter"/>
</dbReference>
<evidence type="ECO:0000313" key="5">
    <source>
        <dbReference type="EMBL" id="ATG56524.1"/>
    </source>
</evidence>
<evidence type="ECO:0000256" key="3">
    <source>
        <dbReference type="ARBA" id="ARBA00023163"/>
    </source>
</evidence>
<evidence type="ECO:0000313" key="6">
    <source>
        <dbReference type="Proteomes" id="UP000217889"/>
    </source>
</evidence>
<dbReference type="PANTHER" id="PTHR30146">
    <property type="entry name" value="LACI-RELATED TRANSCRIPTIONAL REPRESSOR"/>
    <property type="match status" value="1"/>
</dbReference>
<dbReference type="InterPro" id="IPR010982">
    <property type="entry name" value="Lambda_DNA-bd_dom_sf"/>
</dbReference>
<evidence type="ECO:0000259" key="4">
    <source>
        <dbReference type="PROSITE" id="PS50932"/>
    </source>
</evidence>
<keyword evidence="1" id="KW-0805">Transcription regulation</keyword>
<protein>
    <submittedName>
        <fullName evidence="5">LacI family transcriptional regulator</fullName>
    </submittedName>
</protein>
<dbReference type="SUPFAM" id="SSF53822">
    <property type="entry name" value="Periplasmic binding protein-like I"/>
    <property type="match status" value="1"/>
</dbReference>
<dbReference type="GO" id="GO:0000976">
    <property type="term" value="F:transcription cis-regulatory region binding"/>
    <property type="evidence" value="ECO:0007669"/>
    <property type="project" value="TreeGrafter"/>
</dbReference>
<dbReference type="Pfam" id="PF00356">
    <property type="entry name" value="LacI"/>
    <property type="match status" value="1"/>
</dbReference>
<accession>A0A291H2D2</accession>
<proteinExistence type="predicted"/>
<dbReference type="Gene3D" id="1.10.260.40">
    <property type="entry name" value="lambda repressor-like DNA-binding domains"/>
    <property type="match status" value="1"/>
</dbReference>
<dbReference type="Gene3D" id="3.40.50.2300">
    <property type="match status" value="2"/>
</dbReference>
<dbReference type="Proteomes" id="UP000217889">
    <property type="component" value="Chromosome"/>
</dbReference>
<dbReference type="PROSITE" id="PS50932">
    <property type="entry name" value="HTH_LACI_2"/>
    <property type="match status" value="1"/>
</dbReference>
<dbReference type="SMART" id="SM00354">
    <property type="entry name" value="HTH_LACI"/>
    <property type="match status" value="1"/>
</dbReference>
<gene>
    <name evidence="5" type="ORF">CFK41_07000</name>
</gene>
<dbReference type="OrthoDB" id="9785139at2"/>
<evidence type="ECO:0000256" key="2">
    <source>
        <dbReference type="ARBA" id="ARBA00023125"/>
    </source>
</evidence>
<dbReference type="EMBL" id="CP023564">
    <property type="protein sequence ID" value="ATG56524.1"/>
    <property type="molecule type" value="Genomic_DNA"/>
</dbReference>
<keyword evidence="3" id="KW-0804">Transcription</keyword>
<dbReference type="Pfam" id="PF13377">
    <property type="entry name" value="Peripla_BP_3"/>
    <property type="match status" value="1"/>
</dbReference>
<organism evidence="5 6">
    <name type="scientific">Brachybacterium ginsengisoli</name>
    <dbReference type="NCBI Taxonomy" id="1331682"/>
    <lineage>
        <taxon>Bacteria</taxon>
        <taxon>Bacillati</taxon>
        <taxon>Actinomycetota</taxon>
        <taxon>Actinomycetes</taxon>
        <taxon>Micrococcales</taxon>
        <taxon>Dermabacteraceae</taxon>
        <taxon>Brachybacterium</taxon>
    </lineage>
</organism>
<dbReference type="CDD" id="cd06267">
    <property type="entry name" value="PBP1_LacI_sugar_binding-like"/>
    <property type="match status" value="1"/>
</dbReference>
<sequence>MSTPGRRPTIIDVAERAGVSRQTVSRAMNDMAGISAATRDRVLQAAQELSYRPSRFGRGLVEQGPITLGLVVMDLTNAYYGELGTAVVRACAPYGWNVVLVEAENAPDPENAAAELARRVDAIVGYGVGTGDIRGGTGMPVVQLDGGRKHVDAGGVVEQLFKEAMPDLVAHLRDVGVRRPLVLDLTGGPIGGRALTLAEALRPLTDDGEVLIQEVDGRTGHREALETALATGADGLIAFNDELAVRLLRALRSMGVEVPGQVRLVGVDGLELGELVTPELTSLSIDLDAVARETVELVAGMLEGTVPLTGEDAHRTVPYHLEVRAST</sequence>